<keyword evidence="3" id="KW-1185">Reference proteome</keyword>
<comment type="caution">
    <text evidence="2">The sequence shown here is derived from an EMBL/GenBank/DDBJ whole genome shotgun (WGS) entry which is preliminary data.</text>
</comment>
<evidence type="ECO:0000313" key="3">
    <source>
        <dbReference type="Proteomes" id="UP001174909"/>
    </source>
</evidence>
<evidence type="ECO:0000256" key="1">
    <source>
        <dbReference type="SAM" id="MobiDB-lite"/>
    </source>
</evidence>
<evidence type="ECO:0000313" key="2">
    <source>
        <dbReference type="EMBL" id="CAI8039179.1"/>
    </source>
</evidence>
<feature type="region of interest" description="Disordered" evidence="1">
    <location>
        <begin position="56"/>
        <end position="107"/>
    </location>
</feature>
<reference evidence="2" key="1">
    <citation type="submission" date="2023-03" db="EMBL/GenBank/DDBJ databases">
        <authorList>
            <person name="Steffen K."/>
            <person name="Cardenas P."/>
        </authorList>
    </citation>
    <scope>NUCLEOTIDE SEQUENCE</scope>
</reference>
<dbReference type="Proteomes" id="UP001174909">
    <property type="component" value="Unassembled WGS sequence"/>
</dbReference>
<gene>
    <name evidence="2" type="ORF">GBAR_LOCUS21774</name>
</gene>
<dbReference type="AlphaFoldDB" id="A0AA35T0S5"/>
<feature type="compositionally biased region" description="Basic residues" evidence="1">
    <location>
        <begin position="1"/>
        <end position="10"/>
    </location>
</feature>
<proteinExistence type="predicted"/>
<feature type="region of interest" description="Disordered" evidence="1">
    <location>
        <begin position="1"/>
        <end position="29"/>
    </location>
</feature>
<feature type="compositionally biased region" description="Low complexity" evidence="1">
    <location>
        <begin position="11"/>
        <end position="20"/>
    </location>
</feature>
<organism evidence="2 3">
    <name type="scientific">Geodia barretti</name>
    <name type="common">Barrett's horny sponge</name>
    <dbReference type="NCBI Taxonomy" id="519541"/>
    <lineage>
        <taxon>Eukaryota</taxon>
        <taxon>Metazoa</taxon>
        <taxon>Porifera</taxon>
        <taxon>Demospongiae</taxon>
        <taxon>Heteroscleromorpha</taxon>
        <taxon>Tetractinellida</taxon>
        <taxon>Astrophorina</taxon>
        <taxon>Geodiidae</taxon>
        <taxon>Geodia</taxon>
    </lineage>
</organism>
<name>A0AA35T0S5_GEOBA</name>
<accession>A0AA35T0S5</accession>
<sequence length="107" mass="11663">MASSARRRSSGRSPPTRRWSASCWPTTRSGCCSPSPRLRRWRANAAFCCTATRRRRWAGRPSTSRRSGSTSLADGAQTVRSQGRGRVVRAPPPAARAAGAAHRWGRA</sequence>
<feature type="compositionally biased region" description="Low complexity" evidence="1">
    <location>
        <begin position="84"/>
        <end position="107"/>
    </location>
</feature>
<protein>
    <submittedName>
        <fullName evidence="2">Uncharacterized protein</fullName>
    </submittedName>
</protein>
<feature type="compositionally biased region" description="Low complexity" evidence="1">
    <location>
        <begin position="59"/>
        <end position="71"/>
    </location>
</feature>
<dbReference type="EMBL" id="CASHTH010003026">
    <property type="protein sequence ID" value="CAI8039179.1"/>
    <property type="molecule type" value="Genomic_DNA"/>
</dbReference>